<dbReference type="PANTHER" id="PTHR20544:SF0">
    <property type="entry name" value="NUCLEOPROTEIN TPR_MLP1 DOMAIN-CONTAINING PROTEIN"/>
    <property type="match status" value="1"/>
</dbReference>
<evidence type="ECO:0008006" key="9">
    <source>
        <dbReference type="Google" id="ProtNLM"/>
    </source>
</evidence>
<dbReference type="EMBL" id="OU900101">
    <property type="protein sequence ID" value="CAG9864322.1"/>
    <property type="molecule type" value="Genomic_DNA"/>
</dbReference>
<reference evidence="7" key="1">
    <citation type="submission" date="2022-01" db="EMBL/GenBank/DDBJ databases">
        <authorList>
            <person name="King R."/>
        </authorList>
    </citation>
    <scope>NUCLEOTIDE SEQUENCE</scope>
</reference>
<feature type="coiled-coil region" evidence="5">
    <location>
        <begin position="152"/>
        <end position="186"/>
    </location>
</feature>
<feature type="compositionally biased region" description="Basic and acidic residues" evidence="6">
    <location>
        <begin position="1158"/>
        <end position="1169"/>
    </location>
</feature>
<proteinExistence type="inferred from homology"/>
<feature type="compositionally biased region" description="Polar residues" evidence="6">
    <location>
        <begin position="402"/>
        <end position="411"/>
    </location>
</feature>
<feature type="coiled-coil region" evidence="5">
    <location>
        <begin position="482"/>
        <end position="559"/>
    </location>
</feature>
<evidence type="ECO:0000256" key="3">
    <source>
        <dbReference type="ARBA" id="ARBA00023212"/>
    </source>
</evidence>
<evidence type="ECO:0000256" key="4">
    <source>
        <dbReference type="ARBA" id="ARBA00038123"/>
    </source>
</evidence>
<feature type="compositionally biased region" description="Basic and acidic residues" evidence="6">
    <location>
        <begin position="1201"/>
        <end position="1221"/>
    </location>
</feature>
<sequence length="1403" mass="162800">MERSFADVRKELDDLGYGETLTPDCLPLVRRLLGDLVITTDSLRKYMKISQQALEERDNLKFGAEPYKCDNAKLIKECNELHLAFIQFKEQHEKVQRDLRAKIASLETQLTDCGIEKQKLKLQLQDFVQKTKGSFKRVQESKPKSDINRKVMATADSRITKLNDDIKNLKDEQIQLLKNNEFLLLQLENRDQEIKRLTGLLEGGRPTSAVINDCCYKNIDNKLGSLEDEISSLKTEKNAIQNQLKESLSKQHEAMRRALRLAERNKTLEEELKDIDKIALSVEADCNNTVKSNVEKVTRLQDKINESLIQKQNLELEIHKLNIDKTELVSQLESVKLEKKKLRALLDAENDEKKRLNDRINNFTIIERDLNMEIDRLLRTSGEQKRKIVELESELLAIKGSDSNKARTSGKLQHKKGCRKSSTDKDNSATKEPVNRDKSPPSKDRSNRAKSASLGTAYDPKVQSKCCCEAGGCVKWMTDLLNKEIEHRQEQATQQIESLRKEKDFYMKEYHRLLERPKSAPNSLSDKSSKQLDELLSRIKDKDKIIATLQEELKVLTSEKYCLTSRLEAQNRDSSIDFDEICTRTTCKRRNRELDVHKEEVKHLERENDSLKNKIRNLSETSLFNEERMKKAFQEMEEHIGKLENERRDLVISQGTNRSNLSHLEDECRILREKLQAAQKEANNQKINYEQLKILHDQTNRALSDAQSQVLRAESEVQTLQSKMGNSHREMSCHEREIARLQGDVDLMKCQLTKIDREKDELLNVVDEKTERIDRLENDIREKKKRLAELEKETKDLNRKMRTTSEEHSSFEAQLRSSKQEIDLLQQDLENERRCKDVAVQENRRLQEDIASLTIDCKDARKELEITKRQVEDLKRQLQQYVAEVKRTEDLISHKEFERAELLDQFKSLSQENNLLETTNHTLESEASQTRVQLNVALDHASDLERKIHDLEAVAKSYEQQISELTSQIACLEIRMKQGHSTAEQYIEEMRHLKELCVKLDSERDDLRREIRSKDEQRIALERKMDLFSRENGELKRALDGDKNSQEGLERLLNEARRDLADQRLSNEEFQGEIGRLRAKIDELEERLTGGNSCKSYSDDFDAESPQNERDTNENCSQDSTPKTYSIPSKHSLTSPKQDERESNVCRIPKCKKPPVQMKDKSSNPDEKKPTKKISKSPVKSFNPPDREKRTKIPQIKSKFPARDSNKSKSEEEFDLQEIKNKLPPIPQRKAAFASRLKQPARVARTPKPVEKKPPTKPLKKPHKDLDKTTVSSSVALGPIGVVPMNSDHPDFKPLEPQESASFAAFTVEIPKDAPKEKPKPKFFTFSNEGIVPVKKKRNENIQMAGSLLRTKRQFDNVAWQRCIIRRQRRWELQPGDNRYEVRKKSQQNESVQRHFVHRNPST</sequence>
<comment type="similarity">
    <text evidence="4">Belongs to the CEP135/TSGA10 family.</text>
</comment>
<feature type="coiled-coil region" evidence="5">
    <location>
        <begin position="216"/>
        <end position="394"/>
    </location>
</feature>
<dbReference type="SUPFAM" id="SSF57997">
    <property type="entry name" value="Tropomyosin"/>
    <property type="match status" value="1"/>
</dbReference>
<name>A0A9N9U0J9_PHYSR</name>
<dbReference type="SUPFAM" id="SSF90257">
    <property type="entry name" value="Myosin rod fragments"/>
    <property type="match status" value="1"/>
</dbReference>
<feature type="region of interest" description="Disordered" evidence="6">
    <location>
        <begin position="1380"/>
        <end position="1403"/>
    </location>
</feature>
<comment type="subcellular location">
    <subcellularLocation>
        <location evidence="1">Cytoplasm</location>
        <location evidence="1">Cytoskeleton</location>
        <location evidence="1">Microtubule organizing center</location>
        <location evidence="1">Centrosome</location>
        <location evidence="1">Centriole</location>
    </subcellularLocation>
</comment>
<keyword evidence="2" id="KW-0963">Cytoplasm</keyword>
<evidence type="ECO:0000256" key="2">
    <source>
        <dbReference type="ARBA" id="ARBA00022490"/>
    </source>
</evidence>
<dbReference type="GO" id="GO:0005814">
    <property type="term" value="C:centriole"/>
    <property type="evidence" value="ECO:0007669"/>
    <property type="project" value="UniProtKB-SubCell"/>
</dbReference>
<feature type="compositionally biased region" description="Basic and acidic residues" evidence="6">
    <location>
        <begin position="421"/>
        <end position="447"/>
    </location>
</feature>
<feature type="compositionally biased region" description="Polar residues" evidence="6">
    <location>
        <begin position="1114"/>
        <end position="1136"/>
    </location>
</feature>
<keyword evidence="8" id="KW-1185">Reference proteome</keyword>
<dbReference type="Proteomes" id="UP001153712">
    <property type="component" value="Chromosome 8"/>
</dbReference>
<dbReference type="OrthoDB" id="10254663at2759"/>
<feature type="coiled-coil region" evidence="5">
    <location>
        <begin position="752"/>
        <end position="1087"/>
    </location>
</feature>
<evidence type="ECO:0000256" key="5">
    <source>
        <dbReference type="SAM" id="Coils"/>
    </source>
</evidence>
<evidence type="ECO:0000313" key="8">
    <source>
        <dbReference type="Proteomes" id="UP001153712"/>
    </source>
</evidence>
<dbReference type="Gene3D" id="1.10.287.1490">
    <property type="match status" value="1"/>
</dbReference>
<dbReference type="PANTHER" id="PTHR20544">
    <property type="entry name" value="CENTROSOMAL PROTEIN CEP135"/>
    <property type="match status" value="1"/>
</dbReference>
<protein>
    <recommendedName>
        <fullName evidence="9">Centrosomal protein of 135 kDa</fullName>
    </recommendedName>
</protein>
<accession>A0A9N9U0J9</accession>
<evidence type="ECO:0000256" key="1">
    <source>
        <dbReference type="ARBA" id="ARBA00004114"/>
    </source>
</evidence>
<organism evidence="7 8">
    <name type="scientific">Phyllotreta striolata</name>
    <name type="common">Striped flea beetle</name>
    <name type="synonym">Crioceris striolata</name>
    <dbReference type="NCBI Taxonomy" id="444603"/>
    <lineage>
        <taxon>Eukaryota</taxon>
        <taxon>Metazoa</taxon>
        <taxon>Ecdysozoa</taxon>
        <taxon>Arthropoda</taxon>
        <taxon>Hexapoda</taxon>
        <taxon>Insecta</taxon>
        <taxon>Pterygota</taxon>
        <taxon>Neoptera</taxon>
        <taxon>Endopterygota</taxon>
        <taxon>Coleoptera</taxon>
        <taxon>Polyphaga</taxon>
        <taxon>Cucujiformia</taxon>
        <taxon>Chrysomeloidea</taxon>
        <taxon>Chrysomelidae</taxon>
        <taxon>Galerucinae</taxon>
        <taxon>Alticini</taxon>
        <taxon>Phyllotreta</taxon>
    </lineage>
</organism>
<evidence type="ECO:0000256" key="6">
    <source>
        <dbReference type="SAM" id="MobiDB-lite"/>
    </source>
</evidence>
<gene>
    <name evidence="7" type="ORF">PHYEVI_LOCUS10579</name>
</gene>
<dbReference type="InterPro" id="IPR051877">
    <property type="entry name" value="Centriole_BasalBody_StrucProt"/>
</dbReference>
<feature type="coiled-coil region" evidence="5">
    <location>
        <begin position="587"/>
        <end position="723"/>
    </location>
</feature>
<evidence type="ECO:0000313" key="7">
    <source>
        <dbReference type="EMBL" id="CAG9864322.1"/>
    </source>
</evidence>
<feature type="region of interest" description="Disordered" evidence="6">
    <location>
        <begin position="1091"/>
        <end position="1273"/>
    </location>
</feature>
<keyword evidence="5" id="KW-0175">Coiled coil</keyword>
<keyword evidence="3" id="KW-0206">Cytoskeleton</keyword>
<feature type="region of interest" description="Disordered" evidence="6">
    <location>
        <begin position="402"/>
        <end position="455"/>
    </location>
</feature>